<evidence type="ECO:0000256" key="5">
    <source>
        <dbReference type="ARBA" id="ARBA00022679"/>
    </source>
</evidence>
<keyword evidence="10 11" id="KW-0472">Membrane</keyword>
<dbReference type="GO" id="GO:0005886">
    <property type="term" value="C:plasma membrane"/>
    <property type="evidence" value="ECO:0007669"/>
    <property type="project" value="UniProtKB-SubCell"/>
</dbReference>
<protein>
    <recommendedName>
        <fullName evidence="3">histidine kinase</fullName>
        <ecNumber evidence="3">2.7.13.3</ecNumber>
    </recommendedName>
</protein>
<keyword evidence="5" id="KW-0808">Transferase</keyword>
<dbReference type="InterPro" id="IPR005467">
    <property type="entry name" value="His_kinase_dom"/>
</dbReference>
<evidence type="ECO:0000256" key="7">
    <source>
        <dbReference type="ARBA" id="ARBA00022777"/>
    </source>
</evidence>
<dbReference type="CDD" id="cd00082">
    <property type="entry name" value="HisKA"/>
    <property type="match status" value="1"/>
</dbReference>
<feature type="domain" description="Histidine kinase" evidence="12">
    <location>
        <begin position="126"/>
        <end position="360"/>
    </location>
</feature>
<evidence type="ECO:0000313" key="13">
    <source>
        <dbReference type="EMBL" id="HJD30451.1"/>
    </source>
</evidence>
<dbReference type="SUPFAM" id="SSF47384">
    <property type="entry name" value="Homodimeric domain of signal transducing histidine kinase"/>
    <property type="match status" value="1"/>
</dbReference>
<dbReference type="SMART" id="SM00387">
    <property type="entry name" value="HATPase_c"/>
    <property type="match status" value="1"/>
</dbReference>
<evidence type="ECO:0000256" key="1">
    <source>
        <dbReference type="ARBA" id="ARBA00000085"/>
    </source>
</evidence>
<evidence type="ECO:0000256" key="2">
    <source>
        <dbReference type="ARBA" id="ARBA00004651"/>
    </source>
</evidence>
<keyword evidence="6 11" id="KW-0812">Transmembrane</keyword>
<dbReference type="InterPro" id="IPR003661">
    <property type="entry name" value="HisK_dim/P_dom"/>
</dbReference>
<evidence type="ECO:0000256" key="11">
    <source>
        <dbReference type="SAM" id="Phobius"/>
    </source>
</evidence>
<dbReference type="Pfam" id="PF02518">
    <property type="entry name" value="HATPase_c"/>
    <property type="match status" value="1"/>
</dbReference>
<dbReference type="InterPro" id="IPR050351">
    <property type="entry name" value="BphY/WalK/GraS-like"/>
</dbReference>
<dbReference type="PANTHER" id="PTHR45453">
    <property type="entry name" value="PHOSPHATE REGULON SENSOR PROTEIN PHOR"/>
    <property type="match status" value="1"/>
</dbReference>
<comment type="subcellular location">
    <subcellularLocation>
        <location evidence="2">Cell membrane</location>
        <topology evidence="2">Multi-pass membrane protein</topology>
    </subcellularLocation>
</comment>
<dbReference type="AlphaFoldDB" id="A0A9D2R043"/>
<proteinExistence type="predicted"/>
<dbReference type="Gene3D" id="3.30.565.10">
    <property type="entry name" value="Histidine kinase-like ATPase, C-terminal domain"/>
    <property type="match status" value="1"/>
</dbReference>
<dbReference type="InterPro" id="IPR036890">
    <property type="entry name" value="HATPase_C_sf"/>
</dbReference>
<dbReference type="PROSITE" id="PS50109">
    <property type="entry name" value="HIS_KIN"/>
    <property type="match status" value="1"/>
</dbReference>
<dbReference type="Pfam" id="PF00512">
    <property type="entry name" value="HisKA"/>
    <property type="match status" value="1"/>
</dbReference>
<dbReference type="GO" id="GO:0000155">
    <property type="term" value="F:phosphorelay sensor kinase activity"/>
    <property type="evidence" value="ECO:0007669"/>
    <property type="project" value="InterPro"/>
</dbReference>
<reference evidence="13" key="2">
    <citation type="submission" date="2021-04" db="EMBL/GenBank/DDBJ databases">
        <authorList>
            <person name="Gilroy R."/>
        </authorList>
    </citation>
    <scope>NUCLEOTIDE SEQUENCE</scope>
    <source>
        <strain evidence="13">ChiHjej8B7-25341</strain>
    </source>
</reference>
<dbReference type="SUPFAM" id="SSF55874">
    <property type="entry name" value="ATPase domain of HSP90 chaperone/DNA topoisomerase II/histidine kinase"/>
    <property type="match status" value="1"/>
</dbReference>
<dbReference type="GO" id="GO:0004721">
    <property type="term" value="F:phosphoprotein phosphatase activity"/>
    <property type="evidence" value="ECO:0007669"/>
    <property type="project" value="TreeGrafter"/>
</dbReference>
<keyword evidence="8 11" id="KW-1133">Transmembrane helix</keyword>
<keyword evidence="9" id="KW-0902">Two-component regulatory system</keyword>
<dbReference type="SMART" id="SM00388">
    <property type="entry name" value="HisKA"/>
    <property type="match status" value="1"/>
</dbReference>
<accession>A0A9D2R043</accession>
<dbReference type="Proteomes" id="UP000823851">
    <property type="component" value="Unassembled WGS sequence"/>
</dbReference>
<keyword evidence="4" id="KW-1003">Cell membrane</keyword>
<organism evidence="13 14">
    <name type="scientific">Candidatus Eisenbergiella stercorigallinarum</name>
    <dbReference type="NCBI Taxonomy" id="2838557"/>
    <lineage>
        <taxon>Bacteria</taxon>
        <taxon>Bacillati</taxon>
        <taxon>Bacillota</taxon>
        <taxon>Clostridia</taxon>
        <taxon>Lachnospirales</taxon>
        <taxon>Lachnospiraceae</taxon>
        <taxon>Eisenbergiella</taxon>
    </lineage>
</organism>
<dbReference type="GO" id="GO:0016036">
    <property type="term" value="P:cellular response to phosphate starvation"/>
    <property type="evidence" value="ECO:0007669"/>
    <property type="project" value="TreeGrafter"/>
</dbReference>
<dbReference type="EMBL" id="DWUW01000019">
    <property type="protein sequence ID" value="HJD30451.1"/>
    <property type="molecule type" value="Genomic_DNA"/>
</dbReference>
<dbReference type="Gene3D" id="1.10.287.130">
    <property type="match status" value="1"/>
</dbReference>
<gene>
    <name evidence="13" type="ORF">H9912_00755</name>
</gene>
<feature type="transmembrane region" description="Helical" evidence="11">
    <location>
        <begin position="39"/>
        <end position="58"/>
    </location>
</feature>
<name>A0A9D2R043_9FIRM</name>
<evidence type="ECO:0000256" key="8">
    <source>
        <dbReference type="ARBA" id="ARBA00022989"/>
    </source>
</evidence>
<comment type="catalytic activity">
    <reaction evidence="1">
        <text>ATP + protein L-histidine = ADP + protein N-phospho-L-histidine.</text>
        <dbReference type="EC" id="2.7.13.3"/>
    </reaction>
</comment>
<dbReference type="EC" id="2.7.13.3" evidence="3"/>
<reference evidence="13" key="1">
    <citation type="journal article" date="2021" name="PeerJ">
        <title>Extensive microbial diversity within the chicken gut microbiome revealed by metagenomics and culture.</title>
        <authorList>
            <person name="Gilroy R."/>
            <person name="Ravi A."/>
            <person name="Getino M."/>
            <person name="Pursley I."/>
            <person name="Horton D.L."/>
            <person name="Alikhan N.F."/>
            <person name="Baker D."/>
            <person name="Gharbi K."/>
            <person name="Hall N."/>
            <person name="Watson M."/>
            <person name="Adriaenssens E.M."/>
            <person name="Foster-Nyarko E."/>
            <person name="Jarju S."/>
            <person name="Secka A."/>
            <person name="Antonio M."/>
            <person name="Oren A."/>
            <person name="Chaudhuri R.R."/>
            <person name="La Ragione R."/>
            <person name="Hildebrand F."/>
            <person name="Pallen M.J."/>
        </authorList>
    </citation>
    <scope>NUCLEOTIDE SEQUENCE</scope>
    <source>
        <strain evidence="13">ChiHjej8B7-25341</strain>
    </source>
</reference>
<dbReference type="PANTHER" id="PTHR45453:SF2">
    <property type="entry name" value="HISTIDINE KINASE"/>
    <property type="match status" value="1"/>
</dbReference>
<evidence type="ECO:0000256" key="9">
    <source>
        <dbReference type="ARBA" id="ARBA00023012"/>
    </source>
</evidence>
<evidence type="ECO:0000256" key="10">
    <source>
        <dbReference type="ARBA" id="ARBA00023136"/>
    </source>
</evidence>
<evidence type="ECO:0000313" key="14">
    <source>
        <dbReference type="Proteomes" id="UP000823851"/>
    </source>
</evidence>
<evidence type="ECO:0000256" key="6">
    <source>
        <dbReference type="ARBA" id="ARBA00022692"/>
    </source>
</evidence>
<dbReference type="InterPro" id="IPR036097">
    <property type="entry name" value="HisK_dim/P_sf"/>
</dbReference>
<comment type="caution">
    <text evidence="13">The sequence shown here is derived from an EMBL/GenBank/DDBJ whole genome shotgun (WGS) entry which is preliminary data.</text>
</comment>
<sequence length="367" mass="42564">MNLSSYLSDRREALLVCFSGGVLFSVLLFLFGLSGSKLLLLWLFFSGILFFTLSRDFLKQRKRLRHLRETLDALDQKYLLAEVADSPENALEREYFRLLRAAFKDMTDQVSESRRMNREYREFIEQWVHEIKTPVTGIRLLCENGRKQLRQTERPDAFPVSEAYKASDVFQADVFRRILAETERVEQDVEKVLFYARLGSVEKDYLIRRISLKDCVREVIARNKQLLIQNGFRIQAESVTHTVYSDEKWVCFLFNQILLNSIKYRREHNPVVEFCTQEADGHVMLSIRDNGIGIPAEDLERVFDKGFVGSNGRGTKTGERSTGIGLYLCDRLCAKPGIDIRINSKEGVYTEVFLCFPKEETFQKISG</sequence>
<evidence type="ECO:0000259" key="12">
    <source>
        <dbReference type="PROSITE" id="PS50109"/>
    </source>
</evidence>
<evidence type="ECO:0000256" key="3">
    <source>
        <dbReference type="ARBA" id="ARBA00012438"/>
    </source>
</evidence>
<dbReference type="InterPro" id="IPR003594">
    <property type="entry name" value="HATPase_dom"/>
</dbReference>
<feature type="transmembrane region" description="Helical" evidence="11">
    <location>
        <begin position="12"/>
        <end position="33"/>
    </location>
</feature>
<keyword evidence="7 13" id="KW-0418">Kinase</keyword>
<evidence type="ECO:0000256" key="4">
    <source>
        <dbReference type="ARBA" id="ARBA00022475"/>
    </source>
</evidence>